<evidence type="ECO:0000256" key="1">
    <source>
        <dbReference type="ARBA" id="ARBA00004123"/>
    </source>
</evidence>
<evidence type="ECO:0000313" key="6">
    <source>
        <dbReference type="Proteomes" id="UP000265618"/>
    </source>
</evidence>
<dbReference type="SUPFAM" id="SSF52540">
    <property type="entry name" value="P-loop containing nucleoside triphosphate hydrolases"/>
    <property type="match status" value="1"/>
</dbReference>
<accession>A0A9K3GK23</accession>
<dbReference type="Pfam" id="PF02463">
    <property type="entry name" value="SMC_N"/>
    <property type="match status" value="1"/>
</dbReference>
<dbReference type="SMART" id="SM00968">
    <property type="entry name" value="SMC_hinge"/>
    <property type="match status" value="1"/>
</dbReference>
<evidence type="ECO:0000256" key="3">
    <source>
        <dbReference type="SAM" id="Coils"/>
    </source>
</evidence>
<dbReference type="Gene3D" id="1.20.1060.20">
    <property type="match status" value="1"/>
</dbReference>
<evidence type="ECO:0000313" key="5">
    <source>
        <dbReference type="EMBL" id="GIQ85151.1"/>
    </source>
</evidence>
<keyword evidence="6" id="KW-1185">Reference proteome</keyword>
<protein>
    <recommendedName>
        <fullName evidence="4">SMC hinge domain-containing protein</fullName>
    </recommendedName>
</protein>
<dbReference type="GO" id="GO:0051276">
    <property type="term" value="P:chromosome organization"/>
    <property type="evidence" value="ECO:0007669"/>
    <property type="project" value="InterPro"/>
</dbReference>
<dbReference type="AlphaFoldDB" id="A0A9K3GK23"/>
<comment type="subcellular location">
    <subcellularLocation>
        <location evidence="1">Nucleus</location>
    </subcellularLocation>
</comment>
<reference evidence="5 6" key="1">
    <citation type="journal article" date="2018" name="PLoS ONE">
        <title>The draft genome of Kipferlia bialata reveals reductive genome evolution in fornicate parasites.</title>
        <authorList>
            <person name="Tanifuji G."/>
            <person name="Takabayashi S."/>
            <person name="Kume K."/>
            <person name="Takagi M."/>
            <person name="Nakayama T."/>
            <person name="Kamikawa R."/>
            <person name="Inagaki Y."/>
            <person name="Hashimoto T."/>
        </authorList>
    </citation>
    <scope>NUCLEOTIDE SEQUENCE [LARGE SCALE GENOMIC DNA]</scope>
    <source>
        <strain evidence="5">NY0173</strain>
    </source>
</reference>
<dbReference type="Proteomes" id="UP000265618">
    <property type="component" value="Unassembled WGS sequence"/>
</dbReference>
<evidence type="ECO:0000259" key="4">
    <source>
        <dbReference type="SMART" id="SM00968"/>
    </source>
</evidence>
<sequence>AKETAARLEEVRASVKDLKKKLKGLRRERDSNSQRLMGIDNEKTLLVGQQATKETLLQAQQQTKSNSKVVKALFQAQAKGELSGIIGSLRDLGVLVDQSVETALIVATGGGNNLDQIVVETDTQAKACIQFLRKHRLGQGNFVALNRVNSPQRSSTEGLPHDMKGNTEGISRLLNWVQCEDKVWPAFYLLLRDTLLCQTYDIAQNLLTETDKRRGKRHRCVTLGGDVLEASGTLTGGGRGAIRGRGFTRKAGDASTAVATLSSAEMRALTEEVDGIKQDLQRVRADYEACMSQGAALARQVTEAEEAYAMAQGEVALCESTLDTTERENQATLAEMRAFRESPAWDLAKGADTLKKTLEERVAERDAAAEELKEIRSNDPMHAALQATKDAQALVDRLASEAETLAAQEAQLRAQIAKHRKNLSDVVKRMMELNNLATAQQEVAQAMEGQEEEKQQSLDEAEAALDAAKAAVKEQERALVCASEEYRAFTDKLKSIKKERAKYTHHLEQIDRAEHGHNAQHEKQQAEAQRLVEEMTAINFAGVQDMEYAVYGDVDLAAMAVEAEKASLEKKVQVTANVLSTLCKEADMSVLEEYRCLLAREAERRSEFSAKDVAYEAVHEEFFDLTSKRRTELNTGLAEINSYLADYYRRLSIGGNASLETCMLPQSVSITVCPPKKGWREIRFLSGGEKSLASLAFILAIHRYRPAPFFVFDEIDAALDPSNAAIVASCIAESPAQFIFVSLRVDTFAQSERLVGVYSNKAGSHTVVFDPSRDMRA</sequence>
<evidence type="ECO:0000256" key="2">
    <source>
        <dbReference type="ARBA" id="ARBA00023054"/>
    </source>
</evidence>
<feature type="non-terminal residue" evidence="5">
    <location>
        <position position="1"/>
    </location>
</feature>
<dbReference type="GO" id="GO:0005694">
    <property type="term" value="C:chromosome"/>
    <property type="evidence" value="ECO:0007669"/>
    <property type="project" value="InterPro"/>
</dbReference>
<dbReference type="Gene3D" id="3.30.70.1620">
    <property type="match status" value="1"/>
</dbReference>
<dbReference type="InterPro" id="IPR036277">
    <property type="entry name" value="SMC_hinge_sf"/>
</dbReference>
<comment type="caution">
    <text evidence="5">The sequence shown here is derived from an EMBL/GenBank/DDBJ whole genome shotgun (WGS) entry which is preliminary data.</text>
</comment>
<dbReference type="Gene3D" id="3.40.50.300">
    <property type="entry name" value="P-loop containing nucleotide triphosphate hydrolases"/>
    <property type="match status" value="1"/>
</dbReference>
<keyword evidence="2 3" id="KW-0175">Coiled coil</keyword>
<dbReference type="PANTHER" id="PTHR18937">
    <property type="entry name" value="STRUCTURAL MAINTENANCE OF CHROMOSOMES SMC FAMILY MEMBER"/>
    <property type="match status" value="1"/>
</dbReference>
<dbReference type="Pfam" id="PF06470">
    <property type="entry name" value="SMC_hinge"/>
    <property type="match status" value="1"/>
</dbReference>
<dbReference type="InterPro" id="IPR003395">
    <property type="entry name" value="RecF/RecN/SMC_N"/>
</dbReference>
<feature type="coiled-coil region" evidence="3">
    <location>
        <begin position="1"/>
        <end position="35"/>
    </location>
</feature>
<name>A0A9K3GK23_9EUKA</name>
<gene>
    <name evidence="5" type="ORF">KIPB_006779</name>
</gene>
<feature type="coiled-coil region" evidence="3">
    <location>
        <begin position="355"/>
        <end position="538"/>
    </location>
</feature>
<feature type="domain" description="SMC hinge" evidence="4">
    <location>
        <begin position="83"/>
        <end position="207"/>
    </location>
</feature>
<dbReference type="GO" id="GO:0005524">
    <property type="term" value="F:ATP binding"/>
    <property type="evidence" value="ECO:0007669"/>
    <property type="project" value="InterPro"/>
</dbReference>
<dbReference type="EMBL" id="BDIP01001793">
    <property type="protein sequence ID" value="GIQ85151.1"/>
    <property type="molecule type" value="Genomic_DNA"/>
</dbReference>
<organism evidence="5 6">
    <name type="scientific">Kipferlia bialata</name>
    <dbReference type="NCBI Taxonomy" id="797122"/>
    <lineage>
        <taxon>Eukaryota</taxon>
        <taxon>Metamonada</taxon>
        <taxon>Carpediemonas-like organisms</taxon>
        <taxon>Kipferlia</taxon>
    </lineage>
</organism>
<dbReference type="OrthoDB" id="5575062at2759"/>
<proteinExistence type="predicted"/>
<dbReference type="InterPro" id="IPR010935">
    <property type="entry name" value="SMC_hinge"/>
</dbReference>
<dbReference type="GO" id="GO:0005634">
    <property type="term" value="C:nucleus"/>
    <property type="evidence" value="ECO:0007669"/>
    <property type="project" value="UniProtKB-SubCell"/>
</dbReference>
<dbReference type="InterPro" id="IPR027417">
    <property type="entry name" value="P-loop_NTPase"/>
</dbReference>
<dbReference type="SUPFAM" id="SSF75553">
    <property type="entry name" value="Smc hinge domain"/>
    <property type="match status" value="1"/>
</dbReference>